<dbReference type="eggNOG" id="COG0566">
    <property type="taxonomic scope" value="Bacteria"/>
</dbReference>
<evidence type="ECO:0000256" key="1">
    <source>
        <dbReference type="ARBA" id="ARBA00022603"/>
    </source>
</evidence>
<dbReference type="GO" id="GO:0032259">
    <property type="term" value="P:methylation"/>
    <property type="evidence" value="ECO:0007669"/>
    <property type="project" value="UniProtKB-KW"/>
</dbReference>
<dbReference type="KEGG" id="mgz:GCW_02815"/>
<dbReference type="InterPro" id="IPR029026">
    <property type="entry name" value="tRNA_m1G_MTases_N"/>
</dbReference>
<dbReference type="PANTHER" id="PTHR43191:SF2">
    <property type="entry name" value="RRNA METHYLTRANSFERASE 3, MITOCHONDRIAL"/>
    <property type="match status" value="1"/>
</dbReference>
<dbReference type="PANTHER" id="PTHR43191">
    <property type="entry name" value="RRNA METHYLTRANSFERASE 3"/>
    <property type="match status" value="1"/>
</dbReference>
<dbReference type="EMBL" id="CP006916">
    <property type="protein sequence ID" value="AHB99761.1"/>
    <property type="molecule type" value="Genomic_DNA"/>
</dbReference>
<reference evidence="4 5" key="1">
    <citation type="journal article" date="2011" name="PLoS ONE">
        <title>Core proteome of the minimal cell: comparative proteomics of three mollicute species.</title>
        <authorList>
            <person name="Fisunov G.Y."/>
            <person name="Alexeev D.G."/>
            <person name="Bazaleev N.A."/>
            <person name="Ladygina V.G."/>
            <person name="Galyamina M.A."/>
            <person name="Kondratov I.G."/>
            <person name="Zhukova N.A."/>
            <person name="Serebryakova M.V."/>
            <person name="Demina I.A."/>
            <person name="Govorun V.M."/>
        </authorList>
    </citation>
    <scope>NUCLEOTIDE SEQUENCE [LARGE SCALE GENOMIC DNA]</scope>
    <source>
        <strain evidence="4 5">S6</strain>
    </source>
</reference>
<dbReference type="Proteomes" id="UP000018735">
    <property type="component" value="Chromosome"/>
</dbReference>
<keyword evidence="2 4" id="KW-0808">Transferase</keyword>
<name>A0A0F6CKY9_MYCGL</name>
<dbReference type="InterPro" id="IPR051259">
    <property type="entry name" value="rRNA_Methyltransferase"/>
</dbReference>
<dbReference type="GO" id="GO:0008173">
    <property type="term" value="F:RNA methyltransferase activity"/>
    <property type="evidence" value="ECO:0007669"/>
    <property type="project" value="InterPro"/>
</dbReference>
<organism evidence="4 5">
    <name type="scientific">Mycoplasmoides gallisepticum S6</name>
    <dbReference type="NCBI Taxonomy" id="1006581"/>
    <lineage>
        <taxon>Bacteria</taxon>
        <taxon>Bacillati</taxon>
        <taxon>Mycoplasmatota</taxon>
        <taxon>Mycoplasmoidales</taxon>
        <taxon>Mycoplasmoidaceae</taxon>
        <taxon>Mycoplasmoides</taxon>
    </lineage>
</organism>
<evidence type="ECO:0000313" key="5">
    <source>
        <dbReference type="Proteomes" id="UP000018735"/>
    </source>
</evidence>
<dbReference type="RefSeq" id="WP_023893701.1">
    <property type="nucleotide sequence ID" value="NC_023030.2"/>
</dbReference>
<dbReference type="GO" id="GO:0003723">
    <property type="term" value="F:RNA binding"/>
    <property type="evidence" value="ECO:0007669"/>
    <property type="project" value="InterPro"/>
</dbReference>
<dbReference type="CDD" id="cd18095">
    <property type="entry name" value="SpoU-like_rRNA-MTase"/>
    <property type="match status" value="1"/>
</dbReference>
<protein>
    <submittedName>
        <fullName evidence="4">rRNA methyltransferase</fullName>
    </submittedName>
</protein>
<accession>A0A0F6CKY9</accession>
<dbReference type="SUPFAM" id="SSF75217">
    <property type="entry name" value="alpha/beta knot"/>
    <property type="match status" value="1"/>
</dbReference>
<proteinExistence type="predicted"/>
<evidence type="ECO:0000259" key="3">
    <source>
        <dbReference type="Pfam" id="PF00588"/>
    </source>
</evidence>
<feature type="domain" description="tRNA/rRNA methyltransferase SpoU type" evidence="3">
    <location>
        <begin position="125"/>
        <end position="265"/>
    </location>
</feature>
<dbReference type="InterPro" id="IPR029028">
    <property type="entry name" value="Alpha/beta_knot_MTases"/>
</dbReference>
<keyword evidence="1 4" id="KW-0489">Methyltransferase</keyword>
<gene>
    <name evidence="4" type="primary">spoU</name>
    <name evidence="4" type="ORF">GCW_02815</name>
</gene>
<dbReference type="InterPro" id="IPR001537">
    <property type="entry name" value="SpoU_MeTrfase"/>
</dbReference>
<dbReference type="AlphaFoldDB" id="A0A0F6CKY9"/>
<evidence type="ECO:0000313" key="4">
    <source>
        <dbReference type="EMBL" id="AHB99761.1"/>
    </source>
</evidence>
<dbReference type="GO" id="GO:0006396">
    <property type="term" value="P:RNA processing"/>
    <property type="evidence" value="ECO:0007669"/>
    <property type="project" value="InterPro"/>
</dbReference>
<dbReference type="HOGENOM" id="CLU_021322_3_2_14"/>
<dbReference type="Pfam" id="PF00588">
    <property type="entry name" value="SpoU_methylase"/>
    <property type="match status" value="1"/>
</dbReference>
<evidence type="ECO:0000256" key="2">
    <source>
        <dbReference type="ARBA" id="ARBA00022679"/>
    </source>
</evidence>
<dbReference type="Gene3D" id="3.40.1280.10">
    <property type="match status" value="1"/>
</dbReference>
<sequence length="279" mass="31795">MTMINFHKINAKNNPIFKDLKIAFKNGYNKQISDYFCVGGIKNNLIALNNNWLPHTIFVSQSFDQKLISNIKSKLKQHKVRWIMISDQLNDQLKAINTQAGDCYFYYLLKDLNHQTFDLSDQHNYLFLDHIQDPSNLGTILRNAAAFDLTKVLIHDSVNLYNPKLIRASAGAIFSNQISLIKNLDQFLNAIKKKGLRLVATANHEDATPLDQFDHQLGNIIIFGNEANGVSEQLLNQADQTMKIVINNQYAESLNVATSSGIILYELNKLWKKRSLSNQ</sequence>